<dbReference type="Proteomes" id="UP001359886">
    <property type="component" value="Unassembled WGS sequence"/>
</dbReference>
<evidence type="ECO:0000256" key="1">
    <source>
        <dbReference type="SAM" id="Phobius"/>
    </source>
</evidence>
<feature type="transmembrane region" description="Helical" evidence="1">
    <location>
        <begin position="93"/>
        <end position="110"/>
    </location>
</feature>
<sequence length="157" mass="17026">MLDWLESTAVARMVQETMWGYPIVLSSHAVGMAILAGIVLMMNFRVLGLAPGIPLDSLRPVYRVALIGLVINVISGTMLFVANASGFVESTPFWLKMAMLVVGITLLIMMKRRMFASGGVLEPGGGVKAMAALSSVAWLGVIVMGRLIAYWDVQEFY</sequence>
<feature type="domain" description="DUF6644" evidence="2">
    <location>
        <begin position="25"/>
        <end position="150"/>
    </location>
</feature>
<accession>A0AAW9RAJ5</accession>
<dbReference type="AlphaFoldDB" id="A0AAW9RAJ5"/>
<protein>
    <submittedName>
        <fullName evidence="3">DUF6644 family protein</fullName>
    </submittedName>
</protein>
<organism evidence="3 4">
    <name type="scientific">Elongatibacter sediminis</name>
    <dbReference type="NCBI Taxonomy" id="3119006"/>
    <lineage>
        <taxon>Bacteria</taxon>
        <taxon>Pseudomonadati</taxon>
        <taxon>Pseudomonadota</taxon>
        <taxon>Gammaproteobacteria</taxon>
        <taxon>Chromatiales</taxon>
        <taxon>Wenzhouxiangellaceae</taxon>
        <taxon>Elongatibacter</taxon>
    </lineage>
</organism>
<gene>
    <name evidence="3" type="ORF">V3330_00620</name>
</gene>
<evidence type="ECO:0000313" key="4">
    <source>
        <dbReference type="Proteomes" id="UP001359886"/>
    </source>
</evidence>
<feature type="transmembrane region" description="Helical" evidence="1">
    <location>
        <begin position="20"/>
        <end position="40"/>
    </location>
</feature>
<dbReference type="RefSeq" id="WP_354693433.1">
    <property type="nucleotide sequence ID" value="NZ_JAZHOG010000001.1"/>
</dbReference>
<keyword evidence="4" id="KW-1185">Reference proteome</keyword>
<dbReference type="InterPro" id="IPR046586">
    <property type="entry name" value="DUF6644"/>
</dbReference>
<evidence type="ECO:0000259" key="2">
    <source>
        <dbReference type="Pfam" id="PF20349"/>
    </source>
</evidence>
<proteinExistence type="predicted"/>
<comment type="caution">
    <text evidence="3">The sequence shown here is derived from an EMBL/GenBank/DDBJ whole genome shotgun (WGS) entry which is preliminary data.</text>
</comment>
<dbReference type="Pfam" id="PF20349">
    <property type="entry name" value="DUF6644"/>
    <property type="match status" value="1"/>
</dbReference>
<reference evidence="3 4" key="1">
    <citation type="submission" date="2024-02" db="EMBL/GenBank/DDBJ databases">
        <title>A novel Wenzhouxiangellaceae bacterium, isolated from coastal sediments.</title>
        <authorList>
            <person name="Du Z.-J."/>
            <person name="Ye Y.-Q."/>
            <person name="Zhang X.-Y."/>
        </authorList>
    </citation>
    <scope>NUCLEOTIDE SEQUENCE [LARGE SCALE GENOMIC DNA]</scope>
    <source>
        <strain evidence="3 4">CH-27</strain>
    </source>
</reference>
<feature type="transmembrane region" description="Helical" evidence="1">
    <location>
        <begin position="61"/>
        <end position="81"/>
    </location>
</feature>
<name>A0AAW9RAJ5_9GAMM</name>
<evidence type="ECO:0000313" key="3">
    <source>
        <dbReference type="EMBL" id="MEJ8566109.1"/>
    </source>
</evidence>
<keyword evidence="1" id="KW-1133">Transmembrane helix</keyword>
<feature type="transmembrane region" description="Helical" evidence="1">
    <location>
        <begin position="131"/>
        <end position="151"/>
    </location>
</feature>
<keyword evidence="1" id="KW-0812">Transmembrane</keyword>
<keyword evidence="1" id="KW-0472">Membrane</keyword>
<dbReference type="EMBL" id="JAZHOG010000001">
    <property type="protein sequence ID" value="MEJ8566109.1"/>
    <property type="molecule type" value="Genomic_DNA"/>
</dbReference>